<dbReference type="InterPro" id="IPR032710">
    <property type="entry name" value="NTF2-like_dom_sf"/>
</dbReference>
<proteinExistence type="predicted"/>
<evidence type="ECO:0000259" key="1">
    <source>
        <dbReference type="Pfam" id="PF14534"/>
    </source>
</evidence>
<dbReference type="Pfam" id="PF14534">
    <property type="entry name" value="DUF4440"/>
    <property type="match status" value="1"/>
</dbReference>
<dbReference type="InterPro" id="IPR011944">
    <property type="entry name" value="Steroid_delta5-4_isomerase"/>
</dbReference>
<keyword evidence="3" id="KW-1185">Reference proteome</keyword>
<name>A0ABV2HK73_9HYPH</name>
<organism evidence="2 3">
    <name type="scientific">Mesorhizobium shonense</name>
    <dbReference type="NCBI Taxonomy" id="1209948"/>
    <lineage>
        <taxon>Bacteria</taxon>
        <taxon>Pseudomonadati</taxon>
        <taxon>Pseudomonadota</taxon>
        <taxon>Alphaproteobacteria</taxon>
        <taxon>Hyphomicrobiales</taxon>
        <taxon>Phyllobacteriaceae</taxon>
        <taxon>Mesorhizobium</taxon>
    </lineage>
</organism>
<feature type="domain" description="DUF4440" evidence="1">
    <location>
        <begin position="11"/>
        <end position="122"/>
    </location>
</feature>
<accession>A0ABV2HK73</accession>
<protein>
    <submittedName>
        <fullName evidence="2">Uncharacterized protein (TIGR02246 family)</fullName>
    </submittedName>
</protein>
<dbReference type="Gene3D" id="3.10.450.50">
    <property type="match status" value="1"/>
</dbReference>
<dbReference type="Proteomes" id="UP001549036">
    <property type="component" value="Unassembled WGS sequence"/>
</dbReference>
<dbReference type="NCBIfam" id="TIGR02246">
    <property type="entry name" value="SgcJ/EcaC family oxidoreductase"/>
    <property type="match status" value="1"/>
</dbReference>
<gene>
    <name evidence="2" type="ORF">ABID26_000193</name>
</gene>
<dbReference type="InterPro" id="IPR027843">
    <property type="entry name" value="DUF4440"/>
</dbReference>
<evidence type="ECO:0000313" key="2">
    <source>
        <dbReference type="EMBL" id="MET3590814.1"/>
    </source>
</evidence>
<dbReference type="SUPFAM" id="SSF54427">
    <property type="entry name" value="NTF2-like"/>
    <property type="match status" value="1"/>
</dbReference>
<dbReference type="RefSeq" id="WP_126100972.1">
    <property type="nucleotide sequence ID" value="NZ_JBEPLM010000001.1"/>
</dbReference>
<sequence length="143" mass="15420">MGLAVSKPEDVATAFADAWNRHDMDDFAALFSEDANFVNVVGMWWKNRTEIEGAHRATHQTMFRDSRLEGVVSSAVALAPGLASLHYAWTLTGASAPDGSPAGIRKGILLLVVKEEQAGWRIKVAQNTDIVPGAIAPPPNARR</sequence>
<comment type="caution">
    <text evidence="2">The sequence shown here is derived from an EMBL/GenBank/DDBJ whole genome shotgun (WGS) entry which is preliminary data.</text>
</comment>
<dbReference type="EMBL" id="JBEPLM010000001">
    <property type="protein sequence ID" value="MET3590814.1"/>
    <property type="molecule type" value="Genomic_DNA"/>
</dbReference>
<evidence type="ECO:0000313" key="3">
    <source>
        <dbReference type="Proteomes" id="UP001549036"/>
    </source>
</evidence>
<reference evidence="2 3" key="1">
    <citation type="submission" date="2024-06" db="EMBL/GenBank/DDBJ databases">
        <title>Genomic Encyclopedia of Type Strains, Phase IV (KMG-IV): sequencing the most valuable type-strain genomes for metagenomic binning, comparative biology and taxonomic classification.</title>
        <authorList>
            <person name="Goeker M."/>
        </authorList>
    </citation>
    <scope>NUCLEOTIDE SEQUENCE [LARGE SCALE GENOMIC DNA]</scope>
    <source>
        <strain evidence="2 3">DSM 29846</strain>
    </source>
</reference>